<proteinExistence type="predicted"/>
<evidence type="ECO:0000313" key="1">
    <source>
        <dbReference type="EMBL" id="JAI00389.1"/>
    </source>
</evidence>
<reference evidence="1" key="1">
    <citation type="submission" date="2014-11" db="EMBL/GenBank/DDBJ databases">
        <authorList>
            <person name="Amaro Gonzalez C."/>
        </authorList>
    </citation>
    <scope>NUCLEOTIDE SEQUENCE</scope>
</reference>
<protein>
    <submittedName>
        <fullName evidence="1">Uncharacterized protein</fullName>
    </submittedName>
</protein>
<dbReference type="AlphaFoldDB" id="A0A0E9XFE1"/>
<sequence>MKREARIFLWMRMVMRASIS</sequence>
<accession>A0A0E9XFE1</accession>
<dbReference type="EMBL" id="GBXM01008189">
    <property type="protein sequence ID" value="JAI00389.1"/>
    <property type="molecule type" value="Transcribed_RNA"/>
</dbReference>
<name>A0A0E9XFE1_ANGAN</name>
<reference evidence="1" key="2">
    <citation type="journal article" date="2015" name="Fish Shellfish Immunol.">
        <title>Early steps in the European eel (Anguilla anguilla)-Vibrio vulnificus interaction in the gills: Role of the RtxA13 toxin.</title>
        <authorList>
            <person name="Callol A."/>
            <person name="Pajuelo D."/>
            <person name="Ebbesson L."/>
            <person name="Teles M."/>
            <person name="MacKenzie S."/>
            <person name="Amaro C."/>
        </authorList>
    </citation>
    <scope>NUCLEOTIDE SEQUENCE</scope>
</reference>
<organism evidence="1">
    <name type="scientific">Anguilla anguilla</name>
    <name type="common">European freshwater eel</name>
    <name type="synonym">Muraena anguilla</name>
    <dbReference type="NCBI Taxonomy" id="7936"/>
    <lineage>
        <taxon>Eukaryota</taxon>
        <taxon>Metazoa</taxon>
        <taxon>Chordata</taxon>
        <taxon>Craniata</taxon>
        <taxon>Vertebrata</taxon>
        <taxon>Euteleostomi</taxon>
        <taxon>Actinopterygii</taxon>
        <taxon>Neopterygii</taxon>
        <taxon>Teleostei</taxon>
        <taxon>Anguilliformes</taxon>
        <taxon>Anguillidae</taxon>
        <taxon>Anguilla</taxon>
    </lineage>
</organism>